<sequence length="111" mass="12228">MWMTMARIAHSSYASSLKLPETKKSATNNKIASGWATSLETRRPGFSKRAPTRKMRIILCRSLIGASPGRAWTQDSSFHSFSLPLMASTPAFPPATTDHCEGLHILLVKLL</sequence>
<dbReference type="Proteomes" id="UP000050525">
    <property type="component" value="Unassembled WGS sequence"/>
</dbReference>
<comment type="caution">
    <text evidence="1">The sequence shown here is derived from an EMBL/GenBank/DDBJ whole genome shotgun (WGS) entry which is preliminary data.</text>
</comment>
<reference evidence="1 2" key="1">
    <citation type="journal article" date="2012" name="Genome Biol.">
        <title>Sequencing three crocodilian genomes to illuminate the evolution of archosaurs and amniotes.</title>
        <authorList>
            <person name="St John J.A."/>
            <person name="Braun E.L."/>
            <person name="Isberg S.R."/>
            <person name="Miles L.G."/>
            <person name="Chong A.Y."/>
            <person name="Gongora J."/>
            <person name="Dalzell P."/>
            <person name="Moran C."/>
            <person name="Bed'hom B."/>
            <person name="Abzhanov A."/>
            <person name="Burgess S.C."/>
            <person name="Cooksey A.M."/>
            <person name="Castoe T.A."/>
            <person name="Crawford N.G."/>
            <person name="Densmore L.D."/>
            <person name="Drew J.C."/>
            <person name="Edwards S.V."/>
            <person name="Faircloth B.C."/>
            <person name="Fujita M.K."/>
            <person name="Greenwold M.J."/>
            <person name="Hoffmann F.G."/>
            <person name="Howard J.M."/>
            <person name="Iguchi T."/>
            <person name="Janes D.E."/>
            <person name="Khan S.Y."/>
            <person name="Kohno S."/>
            <person name="de Koning A.J."/>
            <person name="Lance S.L."/>
            <person name="McCarthy F.M."/>
            <person name="McCormack J.E."/>
            <person name="Merchant M.E."/>
            <person name="Peterson D.G."/>
            <person name="Pollock D.D."/>
            <person name="Pourmand N."/>
            <person name="Raney B.J."/>
            <person name="Roessler K.A."/>
            <person name="Sanford J.R."/>
            <person name="Sawyer R.H."/>
            <person name="Schmidt C.J."/>
            <person name="Triplett E.W."/>
            <person name="Tuberville T.D."/>
            <person name="Venegas-Anaya M."/>
            <person name="Howard J.T."/>
            <person name="Jarvis E.D."/>
            <person name="Guillette L.J.Jr."/>
            <person name="Glenn T.C."/>
            <person name="Green R.E."/>
            <person name="Ray D.A."/>
        </authorList>
    </citation>
    <scope>NUCLEOTIDE SEQUENCE [LARGE SCALE GENOMIC DNA]</scope>
    <source>
        <strain evidence="1">KSC_2009_1</strain>
    </source>
</reference>
<dbReference type="EMBL" id="AKHW03000629">
    <property type="protein sequence ID" value="KYO45178.1"/>
    <property type="molecule type" value="Genomic_DNA"/>
</dbReference>
<keyword evidence="2" id="KW-1185">Reference proteome</keyword>
<accession>A0A151P802</accession>
<name>A0A151P802_ALLMI</name>
<protein>
    <submittedName>
        <fullName evidence="1">Uncharacterized protein</fullName>
    </submittedName>
</protein>
<evidence type="ECO:0000313" key="2">
    <source>
        <dbReference type="Proteomes" id="UP000050525"/>
    </source>
</evidence>
<proteinExistence type="predicted"/>
<dbReference type="AlphaFoldDB" id="A0A151P802"/>
<evidence type="ECO:0000313" key="1">
    <source>
        <dbReference type="EMBL" id="KYO45178.1"/>
    </source>
</evidence>
<organism evidence="1 2">
    <name type="scientific">Alligator mississippiensis</name>
    <name type="common">American alligator</name>
    <dbReference type="NCBI Taxonomy" id="8496"/>
    <lineage>
        <taxon>Eukaryota</taxon>
        <taxon>Metazoa</taxon>
        <taxon>Chordata</taxon>
        <taxon>Craniata</taxon>
        <taxon>Vertebrata</taxon>
        <taxon>Euteleostomi</taxon>
        <taxon>Archelosauria</taxon>
        <taxon>Archosauria</taxon>
        <taxon>Crocodylia</taxon>
        <taxon>Alligatoridae</taxon>
        <taxon>Alligatorinae</taxon>
        <taxon>Alligator</taxon>
    </lineage>
</organism>
<gene>
    <name evidence="1" type="ORF">Y1Q_0014645</name>
</gene>